<reference evidence="3" key="1">
    <citation type="journal article" date="2019" name="Int. J. Syst. Evol. Microbiol.">
        <title>The Global Catalogue of Microorganisms (GCM) 10K type strain sequencing project: providing services to taxonomists for standard genome sequencing and annotation.</title>
        <authorList>
            <consortium name="The Broad Institute Genomics Platform"/>
            <consortium name="The Broad Institute Genome Sequencing Center for Infectious Disease"/>
            <person name="Wu L."/>
            <person name="Ma J."/>
        </authorList>
    </citation>
    <scope>NUCLEOTIDE SEQUENCE [LARGE SCALE GENOMIC DNA]</scope>
    <source>
        <strain evidence="3">JCM 31486</strain>
    </source>
</reference>
<dbReference type="Proteomes" id="UP001597045">
    <property type="component" value="Unassembled WGS sequence"/>
</dbReference>
<dbReference type="GO" id="GO:0008168">
    <property type="term" value="F:methyltransferase activity"/>
    <property type="evidence" value="ECO:0007669"/>
    <property type="project" value="UniProtKB-KW"/>
</dbReference>
<keyword evidence="2" id="KW-0489">Methyltransferase</keyword>
<proteinExistence type="predicted"/>
<organism evidence="2 3">
    <name type="scientific">Kibdelosporangium lantanae</name>
    <dbReference type="NCBI Taxonomy" id="1497396"/>
    <lineage>
        <taxon>Bacteria</taxon>
        <taxon>Bacillati</taxon>
        <taxon>Actinomycetota</taxon>
        <taxon>Actinomycetes</taxon>
        <taxon>Pseudonocardiales</taxon>
        <taxon>Pseudonocardiaceae</taxon>
        <taxon>Kibdelosporangium</taxon>
    </lineage>
</organism>
<feature type="domain" description="O-methyltransferase C-terminal" evidence="1">
    <location>
        <begin position="16"/>
        <end position="84"/>
    </location>
</feature>
<dbReference type="InterPro" id="IPR001077">
    <property type="entry name" value="COMT_C"/>
</dbReference>
<dbReference type="Pfam" id="PF00891">
    <property type="entry name" value="Methyltransf_2"/>
    <property type="match status" value="1"/>
</dbReference>
<dbReference type="InterPro" id="IPR029063">
    <property type="entry name" value="SAM-dependent_MTases_sf"/>
</dbReference>
<comment type="caution">
    <text evidence="2">The sequence shown here is derived from an EMBL/GenBank/DDBJ whole genome shotgun (WGS) entry which is preliminary data.</text>
</comment>
<dbReference type="Gene3D" id="3.40.50.150">
    <property type="entry name" value="Vaccinia Virus protein VP39"/>
    <property type="match status" value="1"/>
</dbReference>
<protein>
    <submittedName>
        <fullName evidence="2">Methyltransferase</fullName>
    </submittedName>
</protein>
<feature type="non-terminal residue" evidence="2">
    <location>
        <position position="84"/>
    </location>
</feature>
<name>A0ABW3MAM6_9PSEU</name>
<evidence type="ECO:0000313" key="3">
    <source>
        <dbReference type="Proteomes" id="UP001597045"/>
    </source>
</evidence>
<dbReference type="GO" id="GO:0032259">
    <property type="term" value="P:methylation"/>
    <property type="evidence" value="ECO:0007669"/>
    <property type="project" value="UniProtKB-KW"/>
</dbReference>
<dbReference type="EMBL" id="JBHTIS010000477">
    <property type="protein sequence ID" value="MFD1045985.1"/>
    <property type="molecule type" value="Genomic_DNA"/>
</dbReference>
<keyword evidence="3" id="KW-1185">Reference proteome</keyword>
<sequence length="84" mass="8967">MRSLALLYGGPFYQSFAALPDAVRTGEESYAKVFGVNHFAHMATERQLAELFHQSMAASNAVFAELARVVEFAGTVVDVAGGNG</sequence>
<evidence type="ECO:0000313" key="2">
    <source>
        <dbReference type="EMBL" id="MFD1045985.1"/>
    </source>
</evidence>
<keyword evidence="2" id="KW-0808">Transferase</keyword>
<dbReference type="SUPFAM" id="SSF53335">
    <property type="entry name" value="S-adenosyl-L-methionine-dependent methyltransferases"/>
    <property type="match status" value="1"/>
</dbReference>
<gene>
    <name evidence="2" type="ORF">ACFQ1S_10635</name>
</gene>
<accession>A0ABW3MAM6</accession>
<evidence type="ECO:0000259" key="1">
    <source>
        <dbReference type="Pfam" id="PF00891"/>
    </source>
</evidence>